<name>A0A8I3WPC7_CALJA</name>
<dbReference type="AlphaFoldDB" id="A0A8I3WPC7"/>
<evidence type="ECO:0000313" key="1">
    <source>
        <dbReference type="Ensembl" id="ENSCJAP00000086816.1"/>
    </source>
</evidence>
<evidence type="ECO:0000313" key="2">
    <source>
        <dbReference type="Proteomes" id="UP000008225"/>
    </source>
</evidence>
<dbReference type="GeneTree" id="ENSGT00940000161627"/>
<reference evidence="1" key="2">
    <citation type="submission" date="2025-08" db="UniProtKB">
        <authorList>
            <consortium name="Ensembl"/>
        </authorList>
    </citation>
    <scope>IDENTIFICATION</scope>
</reference>
<reference evidence="1 2" key="1">
    <citation type="submission" date="2009-03" db="EMBL/GenBank/DDBJ databases">
        <authorList>
            <person name="Warren W."/>
            <person name="Ye L."/>
            <person name="Minx P."/>
            <person name="Worley K."/>
            <person name="Gibbs R."/>
            <person name="Wilson R.K."/>
        </authorList>
    </citation>
    <scope>NUCLEOTIDE SEQUENCE [LARGE SCALE GENOMIC DNA]</scope>
</reference>
<proteinExistence type="predicted"/>
<protein>
    <submittedName>
        <fullName evidence="1">Uncharacterized protein</fullName>
    </submittedName>
</protein>
<reference evidence="1" key="3">
    <citation type="submission" date="2025-09" db="UniProtKB">
        <authorList>
            <consortium name="Ensembl"/>
        </authorList>
    </citation>
    <scope>IDENTIFICATION</scope>
</reference>
<dbReference type="Proteomes" id="UP000008225">
    <property type="component" value="Chromosome 16"/>
</dbReference>
<organism evidence="1 2">
    <name type="scientific">Callithrix jacchus</name>
    <name type="common">White-tufted-ear marmoset</name>
    <name type="synonym">Simia Jacchus</name>
    <dbReference type="NCBI Taxonomy" id="9483"/>
    <lineage>
        <taxon>Eukaryota</taxon>
        <taxon>Metazoa</taxon>
        <taxon>Chordata</taxon>
        <taxon>Craniata</taxon>
        <taxon>Vertebrata</taxon>
        <taxon>Euteleostomi</taxon>
        <taxon>Mammalia</taxon>
        <taxon>Eutheria</taxon>
        <taxon>Euarchontoglires</taxon>
        <taxon>Primates</taxon>
        <taxon>Haplorrhini</taxon>
        <taxon>Platyrrhini</taxon>
        <taxon>Cebidae</taxon>
        <taxon>Callitrichinae</taxon>
        <taxon>Callithrix</taxon>
        <taxon>Callithrix</taxon>
    </lineage>
</organism>
<sequence length="87" mass="10231">MELKTWLLLKAQVWNWNRFTSSFFFFFTFFEMGSCSVTRCQAGVQWYNLGSLQSSPPGFKKFSCLSLLSSWDYRHMPPCPANLFCTF</sequence>
<keyword evidence="2" id="KW-1185">Reference proteome</keyword>
<dbReference type="PANTHER" id="PTHR46254">
    <property type="entry name" value="PROTEIN GVQW1-RELATED"/>
    <property type="match status" value="1"/>
</dbReference>
<accession>A0A8I3WPC7</accession>
<dbReference type="Ensembl" id="ENSCJAT00000121827.1">
    <property type="protein sequence ID" value="ENSCJAP00000086816.1"/>
    <property type="gene ID" value="ENSCJAG00000073317.1"/>
</dbReference>